<dbReference type="PANTHER" id="PTHR12192">
    <property type="entry name" value="CATION TRANSPORT PROTEIN CHAC-RELATED"/>
    <property type="match status" value="1"/>
</dbReference>
<organism evidence="3 4">
    <name type="scientific">Isoalcanivorax beigongshangi</name>
    <dbReference type="NCBI Taxonomy" id="3238810"/>
    <lineage>
        <taxon>Bacteria</taxon>
        <taxon>Pseudomonadati</taxon>
        <taxon>Pseudomonadota</taxon>
        <taxon>Gammaproteobacteria</taxon>
        <taxon>Oceanospirillales</taxon>
        <taxon>Alcanivoracaceae</taxon>
        <taxon>Isoalcanivorax</taxon>
    </lineage>
</organism>
<dbReference type="InterPro" id="IPR036568">
    <property type="entry name" value="GGCT-like_sf"/>
</dbReference>
<reference evidence="3 4" key="1">
    <citation type="submission" date="2024-07" db="EMBL/GenBank/DDBJ databases">
        <authorList>
            <person name="Ren Q."/>
        </authorList>
    </citation>
    <scope>NUCLEOTIDE SEQUENCE [LARGE SCALE GENOMIC DNA]</scope>
    <source>
        <strain evidence="3 4">REN37</strain>
    </source>
</reference>
<dbReference type="SUPFAM" id="SSF110857">
    <property type="entry name" value="Gamma-glutamyl cyclotransferase-like"/>
    <property type="match status" value="1"/>
</dbReference>
<evidence type="ECO:0000313" key="3">
    <source>
        <dbReference type="EMBL" id="MEY1660830.1"/>
    </source>
</evidence>
<dbReference type="RefSeq" id="WP_369454072.1">
    <property type="nucleotide sequence ID" value="NZ_JBGCUO010000001.1"/>
</dbReference>
<dbReference type="EMBL" id="JBGCUO010000001">
    <property type="protein sequence ID" value="MEY1660830.1"/>
    <property type="molecule type" value="Genomic_DNA"/>
</dbReference>
<gene>
    <name evidence="3" type="ORF">AB5I84_01555</name>
</gene>
<dbReference type="EC" id="4.3.2.7" evidence="1"/>
<evidence type="ECO:0000256" key="2">
    <source>
        <dbReference type="ARBA" id="ARBA00023239"/>
    </source>
</evidence>
<dbReference type="Proteomes" id="UP001562065">
    <property type="component" value="Unassembled WGS sequence"/>
</dbReference>
<comment type="caution">
    <text evidence="3">The sequence shown here is derived from an EMBL/GenBank/DDBJ whole genome shotgun (WGS) entry which is preliminary data.</text>
</comment>
<keyword evidence="4" id="KW-1185">Reference proteome</keyword>
<proteinExistence type="predicted"/>
<dbReference type="InterPro" id="IPR013024">
    <property type="entry name" value="GGCT-like"/>
</dbReference>
<dbReference type="PANTHER" id="PTHR12192:SF2">
    <property type="entry name" value="GLUTATHIONE-SPECIFIC GAMMA-GLUTAMYLCYCLOTRANSFERASE 2"/>
    <property type="match status" value="1"/>
</dbReference>
<name>A0ABV4ADB1_9GAMM</name>
<evidence type="ECO:0000256" key="1">
    <source>
        <dbReference type="ARBA" id="ARBA00012344"/>
    </source>
</evidence>
<dbReference type="CDD" id="cd06661">
    <property type="entry name" value="GGCT_like"/>
    <property type="match status" value="1"/>
</dbReference>
<keyword evidence="2" id="KW-0456">Lyase</keyword>
<dbReference type="Gene3D" id="3.10.490.10">
    <property type="entry name" value="Gamma-glutamyl cyclotransferase-like"/>
    <property type="match status" value="1"/>
</dbReference>
<accession>A0ABV4ADB1</accession>
<dbReference type="Pfam" id="PF04752">
    <property type="entry name" value="ChaC"/>
    <property type="match status" value="1"/>
</dbReference>
<evidence type="ECO:0000313" key="4">
    <source>
        <dbReference type="Proteomes" id="UP001562065"/>
    </source>
</evidence>
<sequence>MTADTFHLNQQLPLATDKPLWLFGYGSLIFRADFPFLDRKPARIAGWQRRFWQGSHDHRGTPDAPGRVATLVPAQQAGWCVGMAYLISPEVLHPLDERERNGYLRVMTDLHLQGQGTVDGLMYIANADNGAFLGPAPLPDMARQIHHSAGQSGPNADYVLGLADALVDLQAEDDHVFALADAVRALRRTG</sequence>
<protein>
    <recommendedName>
        <fullName evidence="1">glutathione-specific gamma-glutamylcyclotransferase</fullName>
        <ecNumber evidence="1">4.3.2.7</ecNumber>
    </recommendedName>
</protein>
<dbReference type="InterPro" id="IPR006840">
    <property type="entry name" value="ChaC"/>
</dbReference>